<evidence type="ECO:0000313" key="7">
    <source>
        <dbReference type="Proteomes" id="UP000198716"/>
    </source>
</evidence>
<dbReference type="InterPro" id="IPR036390">
    <property type="entry name" value="WH_DNA-bd_sf"/>
</dbReference>
<dbReference type="PANTHER" id="PTHR33164:SF57">
    <property type="entry name" value="MARR-FAMILY TRANSCRIPTIONAL REGULATOR"/>
    <property type="match status" value="1"/>
</dbReference>
<dbReference type="PANTHER" id="PTHR33164">
    <property type="entry name" value="TRANSCRIPTIONAL REGULATOR, MARR FAMILY"/>
    <property type="match status" value="1"/>
</dbReference>
<organism evidence="6 7">
    <name type="scientific">Actinopolyspora alba</name>
    <dbReference type="NCBI Taxonomy" id="673379"/>
    <lineage>
        <taxon>Bacteria</taxon>
        <taxon>Bacillati</taxon>
        <taxon>Actinomycetota</taxon>
        <taxon>Actinomycetes</taxon>
        <taxon>Actinopolysporales</taxon>
        <taxon>Actinopolysporaceae</taxon>
        <taxon>Actinopolyspora</taxon>
        <taxon>Actinopolyspora alba group</taxon>
    </lineage>
</organism>
<name>A0A1I2C0H3_9ACTN</name>
<feature type="domain" description="HTH marR-type" evidence="5">
    <location>
        <begin position="29"/>
        <end position="163"/>
    </location>
</feature>
<dbReference type="InterPro" id="IPR000835">
    <property type="entry name" value="HTH_MarR-typ"/>
</dbReference>
<dbReference type="GO" id="GO:0003677">
    <property type="term" value="F:DNA binding"/>
    <property type="evidence" value="ECO:0007669"/>
    <property type="project" value="UniProtKB-KW"/>
</dbReference>
<dbReference type="SUPFAM" id="SSF46785">
    <property type="entry name" value="Winged helix' DNA-binding domain"/>
    <property type="match status" value="1"/>
</dbReference>
<dbReference type="GO" id="GO:0003700">
    <property type="term" value="F:DNA-binding transcription factor activity"/>
    <property type="evidence" value="ECO:0007669"/>
    <property type="project" value="InterPro"/>
</dbReference>
<reference evidence="7" key="1">
    <citation type="submission" date="2016-10" db="EMBL/GenBank/DDBJ databases">
        <authorList>
            <person name="Varghese N."/>
            <person name="Submissions S."/>
        </authorList>
    </citation>
    <scope>NUCLEOTIDE SEQUENCE [LARGE SCALE GENOMIC DNA]</scope>
    <source>
        <strain evidence="7">DSM 45004</strain>
    </source>
</reference>
<accession>A0A1I2C0H3</accession>
<proteinExistence type="predicted"/>
<evidence type="ECO:0000313" key="6">
    <source>
        <dbReference type="EMBL" id="SFE61829.1"/>
    </source>
</evidence>
<dbReference type="InterPro" id="IPR036388">
    <property type="entry name" value="WH-like_DNA-bd_sf"/>
</dbReference>
<evidence type="ECO:0000259" key="5">
    <source>
        <dbReference type="PROSITE" id="PS50995"/>
    </source>
</evidence>
<feature type="region of interest" description="Disordered" evidence="4">
    <location>
        <begin position="1"/>
        <end position="29"/>
    </location>
</feature>
<dbReference type="Proteomes" id="UP000198716">
    <property type="component" value="Unassembled WGS sequence"/>
</dbReference>
<dbReference type="InterPro" id="IPR023187">
    <property type="entry name" value="Tscrpt_reg_MarR-type_CS"/>
</dbReference>
<keyword evidence="3" id="KW-0804">Transcription</keyword>
<evidence type="ECO:0000256" key="3">
    <source>
        <dbReference type="ARBA" id="ARBA00023163"/>
    </source>
</evidence>
<keyword evidence="2 6" id="KW-0238">DNA-binding</keyword>
<dbReference type="AlphaFoldDB" id="A0A1I2C0H3"/>
<dbReference type="RefSeq" id="WP_245755677.1">
    <property type="nucleotide sequence ID" value="NZ_FOMZ01000018.1"/>
</dbReference>
<feature type="compositionally biased region" description="Acidic residues" evidence="4">
    <location>
        <begin position="1"/>
        <end position="10"/>
    </location>
</feature>
<evidence type="ECO:0000256" key="1">
    <source>
        <dbReference type="ARBA" id="ARBA00023015"/>
    </source>
</evidence>
<dbReference type="Gene3D" id="1.10.10.10">
    <property type="entry name" value="Winged helix-like DNA-binding domain superfamily/Winged helix DNA-binding domain"/>
    <property type="match status" value="1"/>
</dbReference>
<dbReference type="PRINTS" id="PR00598">
    <property type="entry name" value="HTHMARR"/>
</dbReference>
<keyword evidence="1" id="KW-0805">Transcription regulation</keyword>
<keyword evidence="7" id="KW-1185">Reference proteome</keyword>
<dbReference type="SMART" id="SM00347">
    <property type="entry name" value="HTH_MARR"/>
    <property type="match status" value="1"/>
</dbReference>
<dbReference type="PROSITE" id="PS01117">
    <property type="entry name" value="HTH_MARR_1"/>
    <property type="match status" value="1"/>
</dbReference>
<gene>
    <name evidence="6" type="ORF">SAMN04487819_11861</name>
</gene>
<protein>
    <submittedName>
        <fullName evidence="6">DNA-binding transcriptional regulator, MarR family</fullName>
    </submittedName>
</protein>
<sequence length="165" mass="18593">MTENIPDDGAGEVASESWGSAGTEREQAAAEVERELAMMFRRARKMSLEVAAEVHPELDPASYSLLLMVADAGSMRAIEMAERIGLDKSTVSRQIANLERLDLLRRAPDPQDGRARLIQLSESGRQRLDGARQRRSRHLREDFVQWSTDDLHQFARLLGKLNAMY</sequence>
<evidence type="ECO:0000256" key="4">
    <source>
        <dbReference type="SAM" id="MobiDB-lite"/>
    </source>
</evidence>
<dbReference type="PROSITE" id="PS50995">
    <property type="entry name" value="HTH_MARR_2"/>
    <property type="match status" value="1"/>
</dbReference>
<evidence type="ECO:0000256" key="2">
    <source>
        <dbReference type="ARBA" id="ARBA00023125"/>
    </source>
</evidence>
<dbReference type="Pfam" id="PF01047">
    <property type="entry name" value="MarR"/>
    <property type="match status" value="1"/>
</dbReference>
<dbReference type="GO" id="GO:0006950">
    <property type="term" value="P:response to stress"/>
    <property type="evidence" value="ECO:0007669"/>
    <property type="project" value="TreeGrafter"/>
</dbReference>
<dbReference type="InterPro" id="IPR039422">
    <property type="entry name" value="MarR/SlyA-like"/>
</dbReference>
<dbReference type="EMBL" id="FOMZ01000018">
    <property type="protein sequence ID" value="SFE61829.1"/>
    <property type="molecule type" value="Genomic_DNA"/>
</dbReference>